<dbReference type="EMBL" id="HBUE01080176">
    <property type="protein sequence ID" value="CAG6477189.1"/>
    <property type="molecule type" value="Transcribed_RNA"/>
</dbReference>
<reference evidence="1" key="1">
    <citation type="submission" date="2021-05" db="EMBL/GenBank/DDBJ databases">
        <authorList>
            <person name="Alioto T."/>
            <person name="Alioto T."/>
            <person name="Gomez Garrido J."/>
        </authorList>
    </citation>
    <scope>NUCLEOTIDE SEQUENCE</scope>
</reference>
<organism evidence="1">
    <name type="scientific">Culex pipiens</name>
    <name type="common">House mosquito</name>
    <dbReference type="NCBI Taxonomy" id="7175"/>
    <lineage>
        <taxon>Eukaryota</taxon>
        <taxon>Metazoa</taxon>
        <taxon>Ecdysozoa</taxon>
        <taxon>Arthropoda</taxon>
        <taxon>Hexapoda</taxon>
        <taxon>Insecta</taxon>
        <taxon>Pterygota</taxon>
        <taxon>Neoptera</taxon>
        <taxon>Endopterygota</taxon>
        <taxon>Diptera</taxon>
        <taxon>Nematocera</taxon>
        <taxon>Culicoidea</taxon>
        <taxon>Culicidae</taxon>
        <taxon>Culicinae</taxon>
        <taxon>Culicini</taxon>
        <taxon>Culex</taxon>
        <taxon>Culex</taxon>
    </lineage>
</organism>
<protein>
    <submittedName>
        <fullName evidence="1">(northern house mosquito) hypothetical protein</fullName>
    </submittedName>
</protein>
<sequence length="157" mass="16926">MACTTWLSCGLSRGTRLGRTSTCGRTEREVTTLPRTKLGICSGALDSKWLSTVTSTGGPSIRRKRLTCRGFSCRASSGSQADDATTFWTPTLDFIKAKIIASASETSVPSHVSTNQIPDSFGTDADAVQLEHGLGPSETLRRMERADPWAQLQVKLC</sequence>
<evidence type="ECO:0000313" key="1">
    <source>
        <dbReference type="EMBL" id="CAG6477189.1"/>
    </source>
</evidence>
<dbReference type="AlphaFoldDB" id="A0A8D8BJX2"/>
<name>A0A8D8BJX2_CULPI</name>
<accession>A0A8D8BJX2</accession>
<proteinExistence type="predicted"/>